<dbReference type="HOGENOM" id="CLU_107661_1_0_1"/>
<reference evidence="2 3" key="1">
    <citation type="submission" date="2014-04" db="EMBL/GenBank/DDBJ databases">
        <title>Evolutionary Origins and Diversification of the Mycorrhizal Mutualists.</title>
        <authorList>
            <consortium name="DOE Joint Genome Institute"/>
            <consortium name="Mycorrhizal Genomics Consortium"/>
            <person name="Kohler A."/>
            <person name="Kuo A."/>
            <person name="Nagy L.G."/>
            <person name="Floudas D."/>
            <person name="Copeland A."/>
            <person name="Barry K.W."/>
            <person name="Cichocki N."/>
            <person name="Veneault-Fourrey C."/>
            <person name="LaButti K."/>
            <person name="Lindquist E.A."/>
            <person name="Lipzen A."/>
            <person name="Lundell T."/>
            <person name="Morin E."/>
            <person name="Murat C."/>
            <person name="Riley R."/>
            <person name="Ohm R."/>
            <person name="Sun H."/>
            <person name="Tunlid A."/>
            <person name="Henrissat B."/>
            <person name="Grigoriev I.V."/>
            <person name="Hibbett D.S."/>
            <person name="Martin F."/>
        </authorList>
    </citation>
    <scope>NUCLEOTIDE SEQUENCE [LARGE SCALE GENOMIC DNA]</scope>
    <source>
        <strain evidence="2 3">Koide BX008</strain>
    </source>
</reference>
<keyword evidence="1" id="KW-0472">Membrane</keyword>
<dbReference type="OrthoDB" id="2555434at2759"/>
<dbReference type="Proteomes" id="UP000054549">
    <property type="component" value="Unassembled WGS sequence"/>
</dbReference>
<dbReference type="PANTHER" id="PTHR38646">
    <property type="entry name" value="YALI0F00814P"/>
    <property type="match status" value="1"/>
</dbReference>
<feature type="transmembrane region" description="Helical" evidence="1">
    <location>
        <begin position="60"/>
        <end position="78"/>
    </location>
</feature>
<organism evidence="2 3">
    <name type="scientific">Amanita muscaria (strain Koide BX008)</name>
    <dbReference type="NCBI Taxonomy" id="946122"/>
    <lineage>
        <taxon>Eukaryota</taxon>
        <taxon>Fungi</taxon>
        <taxon>Dikarya</taxon>
        <taxon>Basidiomycota</taxon>
        <taxon>Agaricomycotina</taxon>
        <taxon>Agaricomycetes</taxon>
        <taxon>Agaricomycetidae</taxon>
        <taxon>Agaricales</taxon>
        <taxon>Pluteineae</taxon>
        <taxon>Amanitaceae</taxon>
        <taxon>Amanita</taxon>
    </lineage>
</organism>
<evidence type="ECO:0000256" key="1">
    <source>
        <dbReference type="SAM" id="Phobius"/>
    </source>
</evidence>
<accession>A0A0C2X5U9</accession>
<evidence type="ECO:0000313" key="3">
    <source>
        <dbReference type="Proteomes" id="UP000054549"/>
    </source>
</evidence>
<feature type="transmembrane region" description="Helical" evidence="1">
    <location>
        <begin position="116"/>
        <end position="142"/>
    </location>
</feature>
<sequence length="144" mass="16350">MSPHRYRGHRAQSFVASDINELVEIRARQRTFHGAYSRSALVCLGYSMTILRLFDRRFHQIGLLFAILGSLLFFIAFLRSRQSRHEFADRVQNQYPQQLITQTVGQESARVLGPPFVTAGWIVAAVTCLVASVEAALLVLIFRI</sequence>
<keyword evidence="3" id="KW-1185">Reference proteome</keyword>
<dbReference type="AlphaFoldDB" id="A0A0C2X5U9"/>
<dbReference type="EMBL" id="KN818248">
    <property type="protein sequence ID" value="KIL64646.1"/>
    <property type="molecule type" value="Genomic_DNA"/>
</dbReference>
<gene>
    <name evidence="2" type="ORF">M378DRAFT_186697</name>
</gene>
<evidence type="ECO:0000313" key="2">
    <source>
        <dbReference type="EMBL" id="KIL64646.1"/>
    </source>
</evidence>
<dbReference type="InParanoid" id="A0A0C2X5U9"/>
<proteinExistence type="predicted"/>
<name>A0A0C2X5U9_AMAMK</name>
<evidence type="ECO:0008006" key="4">
    <source>
        <dbReference type="Google" id="ProtNLM"/>
    </source>
</evidence>
<protein>
    <recommendedName>
        <fullName evidence="4">DUF202 domain-containing protein</fullName>
    </recommendedName>
</protein>
<keyword evidence="1" id="KW-1133">Transmembrane helix</keyword>
<keyword evidence="1" id="KW-0812">Transmembrane</keyword>
<dbReference type="PANTHER" id="PTHR38646:SF1">
    <property type="entry name" value="DUF202 DOMAIN-CONTAINING PROTEIN"/>
    <property type="match status" value="1"/>
</dbReference>